<evidence type="ECO:0008006" key="5">
    <source>
        <dbReference type="Google" id="ProtNLM"/>
    </source>
</evidence>
<dbReference type="NCBIfam" id="TIGR00229">
    <property type="entry name" value="sensory_box"/>
    <property type="match status" value="1"/>
</dbReference>
<evidence type="ECO:0000313" key="3">
    <source>
        <dbReference type="EMBL" id="ODR95000.1"/>
    </source>
</evidence>
<dbReference type="InterPro" id="IPR001610">
    <property type="entry name" value="PAC"/>
</dbReference>
<dbReference type="AlphaFoldDB" id="A0A1E3VN93"/>
<dbReference type="InterPro" id="IPR035965">
    <property type="entry name" value="PAS-like_dom_sf"/>
</dbReference>
<feature type="domain" description="PAS" evidence="1">
    <location>
        <begin position="8"/>
        <end position="73"/>
    </location>
</feature>
<dbReference type="STRING" id="1774970.AUC70_04385"/>
<reference evidence="3 4" key="1">
    <citation type="journal article" date="2016" name="Environ. Microbiol.">
        <title>New Methyloceanibacter diversity from North Sea sediments includes methanotroph containing solely the soluble methane monooxygenase.</title>
        <authorList>
            <person name="Vekeman B."/>
            <person name="Kerckhof F.M."/>
            <person name="Cremers G."/>
            <person name="de Vos P."/>
            <person name="Vandamme P."/>
            <person name="Boon N."/>
            <person name="Op den Camp H.J."/>
            <person name="Heylen K."/>
        </authorList>
    </citation>
    <scope>NUCLEOTIDE SEQUENCE [LARGE SCALE GENOMIC DNA]</scope>
    <source>
        <strain evidence="3 4">R-67176</strain>
    </source>
</reference>
<protein>
    <recommendedName>
        <fullName evidence="5">PAS sensor protein</fullName>
    </recommendedName>
</protein>
<dbReference type="Gene3D" id="3.30.450.20">
    <property type="entry name" value="PAS domain"/>
    <property type="match status" value="1"/>
</dbReference>
<dbReference type="SMART" id="SM00086">
    <property type="entry name" value="PAC"/>
    <property type="match status" value="1"/>
</dbReference>
<proteinExistence type="predicted"/>
<evidence type="ECO:0000313" key="4">
    <source>
        <dbReference type="Proteomes" id="UP000094172"/>
    </source>
</evidence>
<dbReference type="PROSITE" id="PS50113">
    <property type="entry name" value="PAC"/>
    <property type="match status" value="1"/>
</dbReference>
<evidence type="ECO:0000259" key="2">
    <source>
        <dbReference type="PROSITE" id="PS50113"/>
    </source>
</evidence>
<dbReference type="Proteomes" id="UP000094172">
    <property type="component" value="Unassembled WGS sequence"/>
</dbReference>
<dbReference type="SUPFAM" id="SSF55785">
    <property type="entry name" value="PYP-like sensor domain (PAS domain)"/>
    <property type="match status" value="1"/>
</dbReference>
<comment type="caution">
    <text evidence="3">The sequence shown here is derived from an EMBL/GenBank/DDBJ whole genome shotgun (WGS) entry which is preliminary data.</text>
</comment>
<gene>
    <name evidence="3" type="ORF">AUC70_04385</name>
</gene>
<dbReference type="EMBL" id="LPWE01000011">
    <property type="protein sequence ID" value="ODR95000.1"/>
    <property type="molecule type" value="Genomic_DNA"/>
</dbReference>
<sequence length="142" mass="15742">MHLVDIAERILSETSEAILYADQDGVIRLWNGGCERMFGFAAREAVGRPLDIIIPTNLRARHRQGYSNTVRTGVTRYAAGALLSVPAIRKDGARISIEFSITPFRSAEGKIVGMAAIIRDVSERFAEIKRLKRQLVDSTTPD</sequence>
<keyword evidence="4" id="KW-1185">Reference proteome</keyword>
<name>A0A1E3VN93_9HYPH</name>
<dbReference type="CDD" id="cd00130">
    <property type="entry name" value="PAS"/>
    <property type="match status" value="1"/>
</dbReference>
<dbReference type="InterPro" id="IPR000014">
    <property type="entry name" value="PAS"/>
</dbReference>
<dbReference type="PROSITE" id="PS50112">
    <property type="entry name" value="PAS"/>
    <property type="match status" value="1"/>
</dbReference>
<accession>A0A1E3VN93</accession>
<organism evidence="3 4">
    <name type="scientific">Methyloceanibacter stevinii</name>
    <dbReference type="NCBI Taxonomy" id="1774970"/>
    <lineage>
        <taxon>Bacteria</taxon>
        <taxon>Pseudomonadati</taxon>
        <taxon>Pseudomonadota</taxon>
        <taxon>Alphaproteobacteria</taxon>
        <taxon>Hyphomicrobiales</taxon>
        <taxon>Hyphomicrobiaceae</taxon>
        <taxon>Methyloceanibacter</taxon>
    </lineage>
</organism>
<dbReference type="InterPro" id="IPR013656">
    <property type="entry name" value="PAS_4"/>
</dbReference>
<dbReference type="InterPro" id="IPR000700">
    <property type="entry name" value="PAS-assoc_C"/>
</dbReference>
<dbReference type="Pfam" id="PF08448">
    <property type="entry name" value="PAS_4"/>
    <property type="match status" value="1"/>
</dbReference>
<feature type="domain" description="PAC" evidence="2">
    <location>
        <begin position="81"/>
        <end position="133"/>
    </location>
</feature>
<dbReference type="SMART" id="SM00091">
    <property type="entry name" value="PAS"/>
    <property type="match status" value="1"/>
</dbReference>
<evidence type="ECO:0000259" key="1">
    <source>
        <dbReference type="PROSITE" id="PS50112"/>
    </source>
</evidence>